<gene>
    <name evidence="11" type="ORF">SAMN05421770_10745</name>
</gene>
<dbReference type="EMBL" id="FZOU01000007">
    <property type="protein sequence ID" value="SNT30070.1"/>
    <property type="molecule type" value="Genomic_DNA"/>
</dbReference>
<dbReference type="InterPro" id="IPR004358">
    <property type="entry name" value="Sig_transdc_His_kin-like_C"/>
</dbReference>
<evidence type="ECO:0000256" key="8">
    <source>
        <dbReference type="ARBA" id="ARBA00023012"/>
    </source>
</evidence>
<evidence type="ECO:0000256" key="1">
    <source>
        <dbReference type="ARBA" id="ARBA00000085"/>
    </source>
</evidence>
<evidence type="ECO:0000256" key="9">
    <source>
        <dbReference type="SAM" id="Phobius"/>
    </source>
</evidence>
<accession>A0A239LIF1</accession>
<evidence type="ECO:0000256" key="2">
    <source>
        <dbReference type="ARBA" id="ARBA00012438"/>
    </source>
</evidence>
<proteinExistence type="predicted"/>
<dbReference type="Pfam" id="PF02518">
    <property type="entry name" value="HATPase_c"/>
    <property type="match status" value="1"/>
</dbReference>
<feature type="transmembrane region" description="Helical" evidence="9">
    <location>
        <begin position="24"/>
        <end position="47"/>
    </location>
</feature>
<evidence type="ECO:0000313" key="12">
    <source>
        <dbReference type="Proteomes" id="UP000198356"/>
    </source>
</evidence>
<keyword evidence="12" id="KW-1185">Reference proteome</keyword>
<dbReference type="Gene3D" id="3.30.565.10">
    <property type="entry name" value="Histidine kinase-like ATPase, C-terminal domain"/>
    <property type="match status" value="1"/>
</dbReference>
<comment type="catalytic activity">
    <reaction evidence="1">
        <text>ATP + protein L-histidine = ADP + protein N-phospho-L-histidine.</text>
        <dbReference type="EC" id="2.7.13.3"/>
    </reaction>
</comment>
<dbReference type="SUPFAM" id="SSF55874">
    <property type="entry name" value="ATPase domain of HSP90 chaperone/DNA topoisomerase II/histidine kinase"/>
    <property type="match status" value="1"/>
</dbReference>
<protein>
    <recommendedName>
        <fullName evidence="2">histidine kinase</fullName>
        <ecNumber evidence="2">2.7.13.3</ecNumber>
    </recommendedName>
</protein>
<keyword evidence="8" id="KW-0902">Two-component regulatory system</keyword>
<reference evidence="11 12" key="1">
    <citation type="submission" date="2017-06" db="EMBL/GenBank/DDBJ databases">
        <authorList>
            <person name="Kim H.J."/>
            <person name="Triplett B.A."/>
        </authorList>
    </citation>
    <scope>NUCLEOTIDE SEQUENCE [LARGE SCALE GENOMIC DNA]</scope>
    <source>
        <strain evidence="11 12">DSM 18704</strain>
    </source>
</reference>
<dbReference type="GO" id="GO:0005524">
    <property type="term" value="F:ATP binding"/>
    <property type="evidence" value="ECO:0007669"/>
    <property type="project" value="UniProtKB-KW"/>
</dbReference>
<dbReference type="PANTHER" id="PTHR43065">
    <property type="entry name" value="SENSOR HISTIDINE KINASE"/>
    <property type="match status" value="1"/>
</dbReference>
<name>A0A239LIF1_9BACT</name>
<keyword evidence="9" id="KW-1133">Transmembrane helix</keyword>
<keyword evidence="3" id="KW-0597">Phosphoprotein</keyword>
<dbReference type="InterPro" id="IPR005467">
    <property type="entry name" value="His_kinase_dom"/>
</dbReference>
<keyword evidence="6 11" id="KW-0418">Kinase</keyword>
<dbReference type="GO" id="GO:0000155">
    <property type="term" value="F:phosphorelay sensor kinase activity"/>
    <property type="evidence" value="ECO:0007669"/>
    <property type="project" value="InterPro"/>
</dbReference>
<dbReference type="InterPro" id="IPR003594">
    <property type="entry name" value="HATPase_dom"/>
</dbReference>
<keyword evidence="4" id="KW-0808">Transferase</keyword>
<evidence type="ECO:0000256" key="6">
    <source>
        <dbReference type="ARBA" id="ARBA00022777"/>
    </source>
</evidence>
<evidence type="ECO:0000259" key="10">
    <source>
        <dbReference type="PROSITE" id="PS50109"/>
    </source>
</evidence>
<dbReference type="AlphaFoldDB" id="A0A239LIF1"/>
<dbReference type="InterPro" id="IPR036890">
    <property type="entry name" value="HATPase_C_sf"/>
</dbReference>
<evidence type="ECO:0000256" key="3">
    <source>
        <dbReference type="ARBA" id="ARBA00022553"/>
    </source>
</evidence>
<organism evidence="11 12">
    <name type="scientific">Granulicella rosea</name>
    <dbReference type="NCBI Taxonomy" id="474952"/>
    <lineage>
        <taxon>Bacteria</taxon>
        <taxon>Pseudomonadati</taxon>
        <taxon>Acidobacteriota</taxon>
        <taxon>Terriglobia</taxon>
        <taxon>Terriglobales</taxon>
        <taxon>Acidobacteriaceae</taxon>
        <taxon>Granulicella</taxon>
    </lineage>
</organism>
<dbReference type="PANTHER" id="PTHR43065:SF10">
    <property type="entry name" value="PEROXIDE STRESS-ACTIVATED HISTIDINE KINASE MAK3"/>
    <property type="match status" value="1"/>
</dbReference>
<evidence type="ECO:0000256" key="7">
    <source>
        <dbReference type="ARBA" id="ARBA00022840"/>
    </source>
</evidence>
<dbReference type="Proteomes" id="UP000198356">
    <property type="component" value="Unassembled WGS sequence"/>
</dbReference>
<dbReference type="InterPro" id="IPR036097">
    <property type="entry name" value="HisK_dim/P_sf"/>
</dbReference>
<dbReference type="SMART" id="SM00387">
    <property type="entry name" value="HATPase_c"/>
    <property type="match status" value="1"/>
</dbReference>
<dbReference type="Gene3D" id="1.10.287.130">
    <property type="match status" value="1"/>
</dbReference>
<dbReference type="SUPFAM" id="SSF47384">
    <property type="entry name" value="Homodimeric domain of signal transducing histidine kinase"/>
    <property type="match status" value="1"/>
</dbReference>
<evidence type="ECO:0000256" key="5">
    <source>
        <dbReference type="ARBA" id="ARBA00022741"/>
    </source>
</evidence>
<keyword evidence="5" id="KW-0547">Nucleotide-binding</keyword>
<evidence type="ECO:0000313" key="11">
    <source>
        <dbReference type="EMBL" id="SNT30070.1"/>
    </source>
</evidence>
<dbReference type="EC" id="2.7.13.3" evidence="2"/>
<dbReference type="Pfam" id="PF00512">
    <property type="entry name" value="HisKA"/>
    <property type="match status" value="1"/>
</dbReference>
<dbReference type="PROSITE" id="PS50109">
    <property type="entry name" value="HIS_KIN"/>
    <property type="match status" value="1"/>
</dbReference>
<dbReference type="SMART" id="SM00388">
    <property type="entry name" value="HisKA"/>
    <property type="match status" value="1"/>
</dbReference>
<dbReference type="PRINTS" id="PR00344">
    <property type="entry name" value="BCTRLSENSOR"/>
</dbReference>
<sequence length="547" mass="59480">MNHVLGQQTAMAIATGMGWDNVDLWAGAHMIAMICVPILAVTSVVLYQQLNVETVAKRNERRRREELEAYERMDTALPASIGAGGAYAVDAARTMAKQVCRIVTEKSVFPRAAMLMRNAEGRLYCAGSAGVDDLTLNALLAWGEQVVAEERGATGAADPKSEVVPTRAIRPGSKSFTIPIGTWENFDPEASKRKVEGKRERRKWRRAIISPLRTPGGRLVGAIAVCADDSARRSQEWMKSSNRGMKPGEERRERGLEQAMGPIEALCAKLATTIENAALSERLLRAEKLAGLGQLAGGVAHALNNPLTAVLGFAELIEETSTDPRVQQDARTIVSEARRMRDTVQSLLNFWRPVTSADEPVQIGPIVRELTDACAATLEQRGVKLIVTTPADAPPIRGSRERLRQVLEHLLNNAAQAIATRSEEQAREQTSRLGVLPSTVDEPEIEHSIRVTISHDERALHVIVSDTGPGFREPGRVFDPFYTTRQPGEGAGLGLSICYGIVREHGGEISAFNLHPRGAAVVIELPVRKTVTGESGSSDRVLVRDVA</sequence>
<dbReference type="InterPro" id="IPR003661">
    <property type="entry name" value="HisK_dim/P_dom"/>
</dbReference>
<keyword evidence="9" id="KW-0472">Membrane</keyword>
<feature type="domain" description="Histidine kinase" evidence="10">
    <location>
        <begin position="298"/>
        <end position="529"/>
    </location>
</feature>
<dbReference type="CDD" id="cd00082">
    <property type="entry name" value="HisKA"/>
    <property type="match status" value="1"/>
</dbReference>
<keyword evidence="7" id="KW-0067">ATP-binding</keyword>
<evidence type="ECO:0000256" key="4">
    <source>
        <dbReference type="ARBA" id="ARBA00022679"/>
    </source>
</evidence>
<keyword evidence="9" id="KW-0812">Transmembrane</keyword>